<name>A0A9Q0Y763_9SAUR</name>
<dbReference type="SUPFAM" id="SSF51735">
    <property type="entry name" value="NAD(P)-binding Rossmann-fold domains"/>
    <property type="match status" value="1"/>
</dbReference>
<evidence type="ECO:0000256" key="2">
    <source>
        <dbReference type="ARBA" id="ARBA00023002"/>
    </source>
</evidence>
<accession>A0A9Q0Y763</accession>
<comment type="caution">
    <text evidence="6">The sequence shown here is derived from an EMBL/GenBank/DDBJ whole genome shotgun (WGS) entry which is preliminary data.</text>
</comment>
<evidence type="ECO:0000256" key="4">
    <source>
        <dbReference type="ARBA" id="ARBA00072230"/>
    </source>
</evidence>
<proteinExistence type="inferred from homology"/>
<keyword evidence="2" id="KW-0560">Oxidoreductase</keyword>
<comment type="similarity">
    <text evidence="1">Belongs to the pyrroline-5-carboxylate reductase family.</text>
</comment>
<gene>
    <name evidence="6" type="ORF">JRQ81_000988</name>
</gene>
<dbReference type="PANTHER" id="PTHR11645:SF58">
    <property type="entry name" value="NADP-DEPENDENT OXIDOREDUCTASE DOMAIN-CONTAINING PROTEIN 1"/>
    <property type="match status" value="1"/>
</dbReference>
<protein>
    <recommendedName>
        <fullName evidence="4">NADP-dependent oxidoreductase domain-containing protein 1</fullName>
    </recommendedName>
</protein>
<dbReference type="PANTHER" id="PTHR11645">
    <property type="entry name" value="PYRROLINE-5-CARBOXYLATE REDUCTASE"/>
    <property type="match status" value="1"/>
</dbReference>
<evidence type="ECO:0000256" key="1">
    <source>
        <dbReference type="ARBA" id="ARBA00005525"/>
    </source>
</evidence>
<evidence type="ECO:0000259" key="5">
    <source>
        <dbReference type="Pfam" id="PF03807"/>
    </source>
</evidence>
<evidence type="ECO:0000313" key="7">
    <source>
        <dbReference type="Proteomes" id="UP001142489"/>
    </source>
</evidence>
<keyword evidence="7" id="KW-1185">Reference proteome</keyword>
<feature type="domain" description="Pyrroline-5-carboxylate reductase catalytic N-terminal" evidence="5">
    <location>
        <begin position="75"/>
        <end position="163"/>
    </location>
</feature>
<dbReference type="Gene3D" id="3.40.50.720">
    <property type="entry name" value="NAD(P)-binding Rossmann-like Domain"/>
    <property type="match status" value="1"/>
</dbReference>
<evidence type="ECO:0000256" key="3">
    <source>
        <dbReference type="ARBA" id="ARBA00054560"/>
    </source>
</evidence>
<dbReference type="InterPro" id="IPR028939">
    <property type="entry name" value="P5C_Rdtase_cat_N"/>
</dbReference>
<dbReference type="Proteomes" id="UP001142489">
    <property type="component" value="Unassembled WGS sequence"/>
</dbReference>
<dbReference type="GO" id="GO:0004735">
    <property type="term" value="F:pyrroline-5-carboxylate reductase activity"/>
    <property type="evidence" value="ECO:0007669"/>
    <property type="project" value="TreeGrafter"/>
</dbReference>
<organism evidence="6 7">
    <name type="scientific">Phrynocephalus forsythii</name>
    <dbReference type="NCBI Taxonomy" id="171643"/>
    <lineage>
        <taxon>Eukaryota</taxon>
        <taxon>Metazoa</taxon>
        <taxon>Chordata</taxon>
        <taxon>Craniata</taxon>
        <taxon>Vertebrata</taxon>
        <taxon>Euteleostomi</taxon>
        <taxon>Lepidosauria</taxon>
        <taxon>Squamata</taxon>
        <taxon>Bifurcata</taxon>
        <taxon>Unidentata</taxon>
        <taxon>Episquamata</taxon>
        <taxon>Toxicofera</taxon>
        <taxon>Iguania</taxon>
        <taxon>Acrodonta</taxon>
        <taxon>Agamidae</taxon>
        <taxon>Agaminae</taxon>
        <taxon>Phrynocephalus</taxon>
    </lineage>
</organism>
<dbReference type="AlphaFoldDB" id="A0A9Q0Y763"/>
<reference evidence="6" key="1">
    <citation type="journal article" date="2023" name="DNA Res.">
        <title>Chromosome-level genome assembly of Phrynocephalus forsythii using third-generation DNA sequencing and Hi-C analysis.</title>
        <authorList>
            <person name="Qi Y."/>
            <person name="Zhao W."/>
            <person name="Zhao Y."/>
            <person name="Niu C."/>
            <person name="Cao S."/>
            <person name="Zhang Y."/>
        </authorList>
    </citation>
    <scope>NUCLEOTIDE SEQUENCE</scope>
    <source>
        <tissue evidence="6">Muscle</tissue>
    </source>
</reference>
<dbReference type="EMBL" id="JAPFRF010000001">
    <property type="protein sequence ID" value="KAJ7345038.1"/>
    <property type="molecule type" value="Genomic_DNA"/>
</dbReference>
<dbReference type="GO" id="GO:0055129">
    <property type="term" value="P:L-proline biosynthetic process"/>
    <property type="evidence" value="ECO:0007669"/>
    <property type="project" value="TreeGrafter"/>
</dbReference>
<dbReference type="OrthoDB" id="195672at2759"/>
<comment type="function">
    <text evidence="3">Probable oxidoreductase.</text>
</comment>
<sequence length="394" mass="43490">MADIMANLKTFQPEYGAGINEPLLHLRCRAKGLAANACAHVLFFCKVLQATRPKEGKCENPSASSQASNSSQSLKIGILGGGHIGKQLARVLLQLSDISEKNIQISTRQPEKLSELQLLGINCFYNNRQLVDWADIVFLCCLPSHLPNICYEIQDVLKRSSIIYSLVTAIPLPRLKQLLCFNSIIKPQYKFIENAPFHIWTAIRTLVEALRDPAVIKATCPCNPSGETVVNTNWLAAVFYAALNSYTSQGLRYARALALLNLICFPDDNTVSSGDDRSPPLLECENFINQAFASSLLPDDCLPWFDLTTVQLKDSPFSQLLTTDALFRDNLASFYCNMLTGLPVNNEESITASSTKTNLSAVLINPITALNHRTFDRICTNKAEEPPSTDSEAT</sequence>
<evidence type="ECO:0000313" key="6">
    <source>
        <dbReference type="EMBL" id="KAJ7345038.1"/>
    </source>
</evidence>
<dbReference type="FunFam" id="3.40.50.720:FF:000447">
    <property type="entry name" value="NADP dependent oxidoreductase domain containing 1"/>
    <property type="match status" value="1"/>
</dbReference>
<dbReference type="Pfam" id="PF03807">
    <property type="entry name" value="F420_oxidored"/>
    <property type="match status" value="1"/>
</dbReference>
<dbReference type="InterPro" id="IPR036291">
    <property type="entry name" value="NAD(P)-bd_dom_sf"/>
</dbReference>